<dbReference type="EMBL" id="WNDS01000003">
    <property type="protein sequence ID" value="KAF1014632.1"/>
    <property type="molecule type" value="Genomic_DNA"/>
</dbReference>
<protein>
    <submittedName>
        <fullName evidence="2">Uncharacterized protein</fullName>
    </submittedName>
</protein>
<name>A0A7V8FFM2_STEMA</name>
<dbReference type="Proteomes" id="UP000487117">
    <property type="component" value="Unassembled WGS sequence"/>
</dbReference>
<gene>
    <name evidence="2" type="ORF">GAK31_02119</name>
</gene>
<evidence type="ECO:0000256" key="1">
    <source>
        <dbReference type="SAM" id="MobiDB-lite"/>
    </source>
</evidence>
<evidence type="ECO:0000313" key="3">
    <source>
        <dbReference type="Proteomes" id="UP000487117"/>
    </source>
</evidence>
<comment type="caution">
    <text evidence="2">The sequence shown here is derived from an EMBL/GenBank/DDBJ whole genome shotgun (WGS) entry which is preliminary data.</text>
</comment>
<feature type="region of interest" description="Disordered" evidence="1">
    <location>
        <begin position="150"/>
        <end position="196"/>
    </location>
</feature>
<dbReference type="AlphaFoldDB" id="A0A7V8FFM2"/>
<proteinExistence type="predicted"/>
<sequence length="229" mass="25428">MRLGVLQGLQPCTCFKLQQRQKPKRHSVGWRVSVGLRGRREPIHGGLVAASMRLTPRKPTVPRLRQIPAAVGGCRPLVGTCVGYRMNHPRMAWIHWQRRLLECAAIGRCRPWSTQSERSKRPAFAFLFLFPWLAAHGNCQRWGGVGSRGCPRHGSRGQAPMDGFTASPANPPRPTKRGILNSATSHEGLSRWRRQTPGASGCPLRLQCTALRLRCGCHRKGGRSPRGPS</sequence>
<reference evidence="3" key="1">
    <citation type="journal article" date="2020" name="MBio">
        <title>Horizontal gene transfer to a defensive symbiont with a reduced genome amongst a multipartite beetle microbiome.</title>
        <authorList>
            <person name="Waterworth S.C."/>
            <person name="Florez L.V."/>
            <person name="Rees E.R."/>
            <person name="Hertweck C."/>
            <person name="Kaltenpoth M."/>
            <person name="Kwan J.C."/>
        </authorList>
    </citation>
    <scope>NUCLEOTIDE SEQUENCE [LARGE SCALE GENOMIC DNA]</scope>
</reference>
<organism evidence="2 3">
    <name type="scientific">Stenotrophomonas maltophilia</name>
    <name type="common">Pseudomonas maltophilia</name>
    <name type="synonym">Xanthomonas maltophilia</name>
    <dbReference type="NCBI Taxonomy" id="40324"/>
    <lineage>
        <taxon>Bacteria</taxon>
        <taxon>Pseudomonadati</taxon>
        <taxon>Pseudomonadota</taxon>
        <taxon>Gammaproteobacteria</taxon>
        <taxon>Lysobacterales</taxon>
        <taxon>Lysobacteraceae</taxon>
        <taxon>Stenotrophomonas</taxon>
        <taxon>Stenotrophomonas maltophilia group</taxon>
    </lineage>
</organism>
<evidence type="ECO:0000313" key="2">
    <source>
        <dbReference type="EMBL" id="KAF1014632.1"/>
    </source>
</evidence>
<accession>A0A7V8FFM2</accession>